<accession>A0ABQ5MPS8</accession>
<comment type="caution">
    <text evidence="1">The sequence shown here is derived from an EMBL/GenBank/DDBJ whole genome shotgun (WGS) entry which is preliminary data.</text>
</comment>
<gene>
    <name evidence="1" type="ORF">AHIS1636_04280</name>
</gene>
<name>A0ABQ5MPS8_9MICC</name>
<dbReference type="RefSeq" id="WP_264794148.1">
    <property type="nucleotide sequence ID" value="NZ_BRVS01000001.1"/>
</dbReference>
<sequence>MNRGLTSCRPPGNRKDLGAGTVLAAGIAILLCLLLAAVAMAVQAGAASSRAAKTADLAALAAADAARGLISGEPCLRAAEVARKHGAALEECRRIGPSGHIVDVDVAVPLRLLGWLDVPWREAKGVSRAGPPPGRGP</sequence>
<dbReference type="InterPro" id="IPR021202">
    <property type="entry name" value="Rv3654c-like"/>
</dbReference>
<dbReference type="NCBIfam" id="TIGR03816">
    <property type="entry name" value="tadE_like_DECH"/>
    <property type="match status" value="1"/>
</dbReference>
<organism evidence="1 2">
    <name type="scientific">Arthrobacter mangrovi</name>
    <dbReference type="NCBI Taxonomy" id="2966350"/>
    <lineage>
        <taxon>Bacteria</taxon>
        <taxon>Bacillati</taxon>
        <taxon>Actinomycetota</taxon>
        <taxon>Actinomycetes</taxon>
        <taxon>Micrococcales</taxon>
        <taxon>Micrococcaceae</taxon>
        <taxon>Arthrobacter</taxon>
    </lineage>
</organism>
<evidence type="ECO:0008006" key="3">
    <source>
        <dbReference type="Google" id="ProtNLM"/>
    </source>
</evidence>
<keyword evidence="2" id="KW-1185">Reference proteome</keyword>
<dbReference type="EMBL" id="BRVS01000001">
    <property type="protein sequence ID" value="GLB65989.1"/>
    <property type="molecule type" value="Genomic_DNA"/>
</dbReference>
<reference evidence="1 2" key="1">
    <citation type="journal article" date="2023" name="Int. J. Syst. Evol. Microbiol.">
        <title>Arthrobacter mangrovi sp. nov., an actinobacterium isolated from the rhizosphere of a mangrove.</title>
        <authorList>
            <person name="Hamada M."/>
            <person name="Saitou S."/>
            <person name="Enomoto N."/>
            <person name="Nanri K."/>
            <person name="Hidaka K."/>
            <person name="Miura T."/>
            <person name="Tamura T."/>
        </authorList>
    </citation>
    <scope>NUCLEOTIDE SEQUENCE [LARGE SCALE GENOMIC DNA]</scope>
    <source>
        <strain evidence="1 2">NBRC 112813</strain>
    </source>
</reference>
<evidence type="ECO:0000313" key="1">
    <source>
        <dbReference type="EMBL" id="GLB65989.1"/>
    </source>
</evidence>
<proteinExistence type="predicted"/>
<protein>
    <recommendedName>
        <fullName evidence="3">Helicase/secretion neighborhood TadE-like protein</fullName>
    </recommendedName>
</protein>
<dbReference type="Proteomes" id="UP001209654">
    <property type="component" value="Unassembled WGS sequence"/>
</dbReference>
<evidence type="ECO:0000313" key="2">
    <source>
        <dbReference type="Proteomes" id="UP001209654"/>
    </source>
</evidence>